<reference evidence="2" key="1">
    <citation type="submission" date="2019-12" db="EMBL/GenBank/DDBJ databases">
        <title>Genome sequencing and annotation of Brassica cretica.</title>
        <authorList>
            <person name="Studholme D.J."/>
            <person name="Sarris P.F."/>
        </authorList>
    </citation>
    <scope>NUCLEOTIDE SEQUENCE</scope>
    <source>
        <strain evidence="2">PFS-001/15</strain>
        <strain evidence="3">PFS-102/07</strain>
        <tissue evidence="2">Leaf</tissue>
    </source>
</reference>
<name>A0A8S9GFU1_BRACR</name>
<protein>
    <recommendedName>
        <fullName evidence="1">Transposase MuDR plant domain-containing protein</fullName>
    </recommendedName>
</protein>
<evidence type="ECO:0000313" key="4">
    <source>
        <dbReference type="Proteomes" id="UP000712281"/>
    </source>
</evidence>
<evidence type="ECO:0000313" key="2">
    <source>
        <dbReference type="EMBL" id="KAF2543116.1"/>
    </source>
</evidence>
<dbReference type="Proteomes" id="UP000712281">
    <property type="component" value="Unassembled WGS sequence"/>
</dbReference>
<sequence length="229" mass="26067">MAQEDYNLDMNREVVDFTYSLPEEMMQQMAPDTLHIHVTMKDEDEDKDEVEADDMSFEGFKAPYASEGGSSNMAFSDNIYVNQSFVIREALVSELRLTAVKLKFSFKLYKVTKTLVVAKCCVAGCGWKLGAGVKHETNTFWVTKYLKTHTCSVSDRLAQRKHSTPKYVGKLFIDRVGIIDGLNPKHIQDAMKNMQRTRIRIGHGRAQVWQSNHAQAKLGRYVATEHEHG</sequence>
<accession>A0A8S9GFU1</accession>
<dbReference type="AlphaFoldDB" id="A0A8S9GFU1"/>
<gene>
    <name evidence="2" type="ORF">F2Q68_00031263</name>
    <name evidence="3" type="ORF">F2Q70_00036056</name>
</gene>
<proteinExistence type="predicted"/>
<dbReference type="InterPro" id="IPR004332">
    <property type="entry name" value="Transposase_MuDR"/>
</dbReference>
<organism evidence="2 4">
    <name type="scientific">Brassica cretica</name>
    <name type="common">Mustard</name>
    <dbReference type="NCBI Taxonomy" id="69181"/>
    <lineage>
        <taxon>Eukaryota</taxon>
        <taxon>Viridiplantae</taxon>
        <taxon>Streptophyta</taxon>
        <taxon>Embryophyta</taxon>
        <taxon>Tracheophyta</taxon>
        <taxon>Spermatophyta</taxon>
        <taxon>Magnoliopsida</taxon>
        <taxon>eudicotyledons</taxon>
        <taxon>Gunneridae</taxon>
        <taxon>Pentapetalae</taxon>
        <taxon>rosids</taxon>
        <taxon>malvids</taxon>
        <taxon>Brassicales</taxon>
        <taxon>Brassicaceae</taxon>
        <taxon>Brassiceae</taxon>
        <taxon>Brassica</taxon>
    </lineage>
</organism>
<dbReference type="Pfam" id="PF03108">
    <property type="entry name" value="DBD_Tnp_Mut"/>
    <property type="match status" value="1"/>
</dbReference>
<dbReference type="EMBL" id="QGKY02000246">
    <property type="protein sequence ID" value="KAF2587713.1"/>
    <property type="molecule type" value="Genomic_DNA"/>
</dbReference>
<evidence type="ECO:0000313" key="3">
    <source>
        <dbReference type="EMBL" id="KAF2587713.1"/>
    </source>
</evidence>
<comment type="caution">
    <text evidence="2">The sequence shown here is derived from an EMBL/GenBank/DDBJ whole genome shotgun (WGS) entry which is preliminary data.</text>
</comment>
<feature type="domain" description="Transposase MuDR plant" evidence="1">
    <location>
        <begin position="95"/>
        <end position="141"/>
    </location>
</feature>
<dbReference type="EMBL" id="QGKW02002005">
    <property type="protein sequence ID" value="KAF2543116.1"/>
    <property type="molecule type" value="Genomic_DNA"/>
</dbReference>
<evidence type="ECO:0000259" key="1">
    <source>
        <dbReference type="Pfam" id="PF03108"/>
    </source>
</evidence>